<dbReference type="EMBL" id="KE525079">
    <property type="protein sequence ID" value="KFB41299.1"/>
    <property type="molecule type" value="Genomic_DNA"/>
</dbReference>
<accession>A0A084VTK5</accession>
<keyword evidence="4" id="KW-1185">Reference proteome</keyword>
<dbReference type="AlphaFoldDB" id="A0A084VTK5"/>
<organism evidence="2">
    <name type="scientific">Anopheles sinensis</name>
    <name type="common">Mosquito</name>
    <dbReference type="NCBI Taxonomy" id="74873"/>
    <lineage>
        <taxon>Eukaryota</taxon>
        <taxon>Metazoa</taxon>
        <taxon>Ecdysozoa</taxon>
        <taxon>Arthropoda</taxon>
        <taxon>Hexapoda</taxon>
        <taxon>Insecta</taxon>
        <taxon>Pterygota</taxon>
        <taxon>Neoptera</taxon>
        <taxon>Endopterygota</taxon>
        <taxon>Diptera</taxon>
        <taxon>Nematocera</taxon>
        <taxon>Culicoidea</taxon>
        <taxon>Culicidae</taxon>
        <taxon>Anophelinae</taxon>
        <taxon>Anopheles</taxon>
    </lineage>
</organism>
<feature type="compositionally biased region" description="Basic residues" evidence="1">
    <location>
        <begin position="31"/>
        <end position="40"/>
    </location>
</feature>
<feature type="compositionally biased region" description="Basic and acidic residues" evidence="1">
    <location>
        <begin position="90"/>
        <end position="99"/>
    </location>
</feature>
<dbReference type="EMBL" id="ATLV01016360">
    <property type="status" value="NOT_ANNOTATED_CDS"/>
    <property type="molecule type" value="Genomic_DNA"/>
</dbReference>
<reference evidence="3" key="2">
    <citation type="submission" date="2020-05" db="UniProtKB">
        <authorList>
            <consortium name="EnsemblMetazoa"/>
        </authorList>
    </citation>
    <scope>IDENTIFICATION</scope>
</reference>
<reference evidence="2 4" key="1">
    <citation type="journal article" date="2014" name="BMC Genomics">
        <title>Genome sequence of Anopheles sinensis provides insight into genetics basis of mosquito competence for malaria parasites.</title>
        <authorList>
            <person name="Zhou D."/>
            <person name="Zhang D."/>
            <person name="Ding G."/>
            <person name="Shi L."/>
            <person name="Hou Q."/>
            <person name="Ye Y."/>
            <person name="Xu Y."/>
            <person name="Zhou H."/>
            <person name="Xiong C."/>
            <person name="Li S."/>
            <person name="Yu J."/>
            <person name="Hong S."/>
            <person name="Yu X."/>
            <person name="Zou P."/>
            <person name="Chen C."/>
            <person name="Chang X."/>
            <person name="Wang W."/>
            <person name="Lv Y."/>
            <person name="Sun Y."/>
            <person name="Ma L."/>
            <person name="Shen B."/>
            <person name="Zhu C."/>
        </authorList>
    </citation>
    <scope>NUCLEOTIDE SEQUENCE [LARGE SCALE GENOMIC DNA]</scope>
</reference>
<protein>
    <submittedName>
        <fullName evidence="2 3">Ankyrin repeat domain protein</fullName>
    </submittedName>
</protein>
<name>A0A084VTK5_ANOSI</name>
<gene>
    <name evidence="2" type="ORF">ZHAS_00008893</name>
</gene>
<evidence type="ECO:0000313" key="4">
    <source>
        <dbReference type="Proteomes" id="UP000030765"/>
    </source>
</evidence>
<evidence type="ECO:0000313" key="3">
    <source>
        <dbReference type="EnsemblMetazoa" id="ASIC008893-PA"/>
    </source>
</evidence>
<feature type="compositionally biased region" description="Polar residues" evidence="1">
    <location>
        <begin position="1"/>
        <end position="14"/>
    </location>
</feature>
<sequence>MGSSLQPRTATSIFGSHRQEHRDDGSPGIKRCSRTFHPSRTRWIQTRELHPGRDPDPAGGQQLLGTILCDRIAPMQPSETDFPRYANGKNGRERDEKAGDGGLTDAKL</sequence>
<dbReference type="EnsemblMetazoa" id="ASIC008893-RA">
    <property type="protein sequence ID" value="ASIC008893-PA"/>
    <property type="gene ID" value="ASIC008893"/>
</dbReference>
<dbReference type="Proteomes" id="UP000030765">
    <property type="component" value="Unassembled WGS sequence"/>
</dbReference>
<proteinExistence type="predicted"/>
<evidence type="ECO:0000256" key="1">
    <source>
        <dbReference type="SAM" id="MobiDB-lite"/>
    </source>
</evidence>
<feature type="region of interest" description="Disordered" evidence="1">
    <location>
        <begin position="1"/>
        <end position="108"/>
    </location>
</feature>
<dbReference type="VEuPathDB" id="VectorBase:ASIC008893"/>
<evidence type="ECO:0000313" key="2">
    <source>
        <dbReference type="EMBL" id="KFB41299.1"/>
    </source>
</evidence>
<feature type="compositionally biased region" description="Basic and acidic residues" evidence="1">
    <location>
        <begin position="45"/>
        <end position="56"/>
    </location>
</feature>